<keyword evidence="3" id="KW-1185">Reference proteome</keyword>
<organism evidence="1">
    <name type="scientific">Physcomitrium patens</name>
    <name type="common">Spreading-leaved earth moss</name>
    <name type="synonym">Physcomitrella patens</name>
    <dbReference type="NCBI Taxonomy" id="3218"/>
    <lineage>
        <taxon>Eukaryota</taxon>
        <taxon>Viridiplantae</taxon>
        <taxon>Streptophyta</taxon>
        <taxon>Embryophyta</taxon>
        <taxon>Bryophyta</taxon>
        <taxon>Bryophytina</taxon>
        <taxon>Bryopsida</taxon>
        <taxon>Funariidae</taxon>
        <taxon>Funariales</taxon>
        <taxon>Funariaceae</taxon>
        <taxon>Physcomitrium</taxon>
    </lineage>
</organism>
<reference evidence="1 3" key="1">
    <citation type="journal article" date="2008" name="Science">
        <title>The Physcomitrella genome reveals evolutionary insights into the conquest of land by plants.</title>
        <authorList>
            <person name="Rensing S."/>
            <person name="Lang D."/>
            <person name="Zimmer A."/>
            <person name="Terry A."/>
            <person name="Salamov A."/>
            <person name="Shapiro H."/>
            <person name="Nishiyama T."/>
            <person name="Perroud P.-F."/>
            <person name="Lindquist E."/>
            <person name="Kamisugi Y."/>
            <person name="Tanahashi T."/>
            <person name="Sakakibara K."/>
            <person name="Fujita T."/>
            <person name="Oishi K."/>
            <person name="Shin-I T."/>
            <person name="Kuroki Y."/>
            <person name="Toyoda A."/>
            <person name="Suzuki Y."/>
            <person name="Hashimoto A."/>
            <person name="Yamaguchi K."/>
            <person name="Sugano A."/>
            <person name="Kohara Y."/>
            <person name="Fujiyama A."/>
            <person name="Anterola A."/>
            <person name="Aoki S."/>
            <person name="Ashton N."/>
            <person name="Barbazuk W.B."/>
            <person name="Barker E."/>
            <person name="Bennetzen J."/>
            <person name="Bezanilla M."/>
            <person name="Blankenship R."/>
            <person name="Cho S.H."/>
            <person name="Dutcher S."/>
            <person name="Estelle M."/>
            <person name="Fawcett J.A."/>
            <person name="Gundlach H."/>
            <person name="Hanada K."/>
            <person name="Heyl A."/>
            <person name="Hicks K.A."/>
            <person name="Hugh J."/>
            <person name="Lohr M."/>
            <person name="Mayer K."/>
            <person name="Melkozernov A."/>
            <person name="Murata T."/>
            <person name="Nelson D."/>
            <person name="Pils B."/>
            <person name="Prigge M."/>
            <person name="Reiss B."/>
            <person name="Renner T."/>
            <person name="Rombauts S."/>
            <person name="Rushton P."/>
            <person name="Sanderfoot A."/>
            <person name="Schween G."/>
            <person name="Shiu S.-H."/>
            <person name="Stueber K."/>
            <person name="Theodoulou F.L."/>
            <person name="Tu H."/>
            <person name="Van de Peer Y."/>
            <person name="Verrier P.J."/>
            <person name="Waters E."/>
            <person name="Wood A."/>
            <person name="Yang L."/>
            <person name="Cove D."/>
            <person name="Cuming A."/>
            <person name="Hasebe M."/>
            <person name="Lucas S."/>
            <person name="Mishler D.B."/>
            <person name="Reski R."/>
            <person name="Grigoriev I."/>
            <person name="Quatrano R.S."/>
            <person name="Boore J.L."/>
        </authorList>
    </citation>
    <scope>NUCLEOTIDE SEQUENCE [LARGE SCALE GENOMIC DNA]</scope>
    <source>
        <strain evidence="2 3">cv. Gransden 2004</strain>
    </source>
</reference>
<dbReference type="EMBL" id="ABEU02000001">
    <property type="protein sequence ID" value="PNR62017.1"/>
    <property type="molecule type" value="Genomic_DNA"/>
</dbReference>
<dbReference type="Gramene" id="Pp3c1_9580V3.1">
    <property type="protein sequence ID" value="PAC:32967979.CDS.1"/>
    <property type="gene ID" value="Pp3c1_9580"/>
</dbReference>
<accession>A0A2K1L7M0</accession>
<dbReference type="AlphaFoldDB" id="A0A2K1L7M0"/>
<protein>
    <submittedName>
        <fullName evidence="1 2">Uncharacterized protein</fullName>
    </submittedName>
</protein>
<evidence type="ECO:0000313" key="1">
    <source>
        <dbReference type="EMBL" id="PNR62017.1"/>
    </source>
</evidence>
<reference evidence="1 3" key="2">
    <citation type="journal article" date="2018" name="Plant J.">
        <title>The Physcomitrella patens chromosome-scale assembly reveals moss genome structure and evolution.</title>
        <authorList>
            <person name="Lang D."/>
            <person name="Ullrich K.K."/>
            <person name="Murat F."/>
            <person name="Fuchs J."/>
            <person name="Jenkins J."/>
            <person name="Haas F.B."/>
            <person name="Piednoel M."/>
            <person name="Gundlach H."/>
            <person name="Van Bel M."/>
            <person name="Meyberg R."/>
            <person name="Vives C."/>
            <person name="Morata J."/>
            <person name="Symeonidi A."/>
            <person name="Hiss M."/>
            <person name="Muchero W."/>
            <person name="Kamisugi Y."/>
            <person name="Saleh O."/>
            <person name="Blanc G."/>
            <person name="Decker E.L."/>
            <person name="van Gessel N."/>
            <person name="Grimwood J."/>
            <person name="Hayes R.D."/>
            <person name="Graham S.W."/>
            <person name="Gunter L.E."/>
            <person name="McDaniel S.F."/>
            <person name="Hoernstein S.N.W."/>
            <person name="Larsson A."/>
            <person name="Li F.W."/>
            <person name="Perroud P.F."/>
            <person name="Phillips J."/>
            <person name="Ranjan P."/>
            <person name="Rokshar D.S."/>
            <person name="Rothfels C.J."/>
            <person name="Schneider L."/>
            <person name="Shu S."/>
            <person name="Stevenson D.W."/>
            <person name="Thummler F."/>
            <person name="Tillich M."/>
            <person name="Villarreal Aguilar J.C."/>
            <person name="Widiez T."/>
            <person name="Wong G.K."/>
            <person name="Wymore A."/>
            <person name="Zhang Y."/>
            <person name="Zimmer A.D."/>
            <person name="Quatrano R.S."/>
            <person name="Mayer K.F.X."/>
            <person name="Goodstein D."/>
            <person name="Casacuberta J.M."/>
            <person name="Vandepoele K."/>
            <person name="Reski R."/>
            <person name="Cuming A.C."/>
            <person name="Tuskan G.A."/>
            <person name="Maumus F."/>
            <person name="Salse J."/>
            <person name="Schmutz J."/>
            <person name="Rensing S.A."/>
        </authorList>
    </citation>
    <scope>NUCLEOTIDE SEQUENCE [LARGE SCALE GENOMIC DNA]</scope>
    <source>
        <strain evidence="2 3">cv. Gransden 2004</strain>
    </source>
</reference>
<proteinExistence type="predicted"/>
<dbReference type="EnsemblPlants" id="Pp3c1_9580V3.1">
    <property type="protein sequence ID" value="PAC:32967979.CDS.1"/>
    <property type="gene ID" value="Pp3c1_9580"/>
</dbReference>
<evidence type="ECO:0000313" key="2">
    <source>
        <dbReference type="EnsemblPlants" id="PAC:32967979.CDS.1"/>
    </source>
</evidence>
<dbReference type="Gramene" id="Pp3c1_9580V3.2">
    <property type="protein sequence ID" value="PAC:32967980.CDS.1"/>
    <property type="gene ID" value="Pp3c1_9580"/>
</dbReference>
<reference evidence="2" key="3">
    <citation type="submission" date="2020-12" db="UniProtKB">
        <authorList>
            <consortium name="EnsemblPlants"/>
        </authorList>
    </citation>
    <scope>IDENTIFICATION</scope>
</reference>
<dbReference type="InParanoid" id="A0A2K1L7M0"/>
<name>A0A2K1L7M0_PHYPA</name>
<evidence type="ECO:0000313" key="3">
    <source>
        <dbReference type="Proteomes" id="UP000006727"/>
    </source>
</evidence>
<dbReference type="Proteomes" id="UP000006727">
    <property type="component" value="Chromosome 1"/>
</dbReference>
<dbReference type="EnsemblPlants" id="Pp3c1_9580V3.2">
    <property type="protein sequence ID" value="PAC:32967980.CDS.1"/>
    <property type="gene ID" value="Pp3c1_9580"/>
</dbReference>
<sequence length="55" mass="6471">MLSTLFSSKKIHVIRVHRPLTELITCCFGMLMCCFDMFRVPPPRHKAFFCILLLK</sequence>
<gene>
    <name evidence="1" type="ORF">PHYPA_000441</name>
</gene>